<dbReference type="Pfam" id="PF00480">
    <property type="entry name" value="ROK"/>
    <property type="match status" value="1"/>
</dbReference>
<reference evidence="3 4" key="2">
    <citation type="submission" date="2020-03" db="EMBL/GenBank/DDBJ databases">
        <title>Devosia chinhatensis sp. nov., isolated from a hexachlorocyclohexane (HCH) dump site in India.</title>
        <authorList>
            <person name="Kumar M."/>
            <person name="Lal R."/>
        </authorList>
    </citation>
    <scope>NUCLEOTIDE SEQUENCE [LARGE SCALE GENOMIC DNA]</scope>
    <source>
        <strain evidence="3 4">H239</strain>
    </source>
</reference>
<dbReference type="GO" id="GO:0003700">
    <property type="term" value="F:DNA-binding transcription factor activity"/>
    <property type="evidence" value="ECO:0007669"/>
    <property type="project" value="InterPro"/>
</dbReference>
<dbReference type="SUPFAM" id="SSF46785">
    <property type="entry name" value="Winged helix' DNA-binding domain"/>
    <property type="match status" value="1"/>
</dbReference>
<protein>
    <submittedName>
        <fullName evidence="3">ROK family transcriptional regulator</fullName>
    </submittedName>
</protein>
<accession>A0A6M1SKH7</accession>
<comment type="caution">
    <text evidence="3">The sequence shown here is derived from an EMBL/GenBank/DDBJ whole genome shotgun (WGS) entry which is preliminary data.</text>
</comment>
<organism evidence="3 4">
    <name type="scientific">Devosia aurantiaca</name>
    <dbReference type="NCBI Taxonomy" id="2714858"/>
    <lineage>
        <taxon>Bacteria</taxon>
        <taxon>Pseudomonadati</taxon>
        <taxon>Pseudomonadota</taxon>
        <taxon>Alphaproteobacteria</taxon>
        <taxon>Hyphomicrobiales</taxon>
        <taxon>Devosiaceae</taxon>
        <taxon>Devosia</taxon>
    </lineage>
</organism>
<dbReference type="Pfam" id="PF12802">
    <property type="entry name" value="MarR_2"/>
    <property type="match status" value="1"/>
</dbReference>
<dbReference type="InterPro" id="IPR000835">
    <property type="entry name" value="HTH_MarR-typ"/>
</dbReference>
<evidence type="ECO:0000313" key="3">
    <source>
        <dbReference type="EMBL" id="NGP16986.1"/>
    </source>
</evidence>
<dbReference type="Gene3D" id="1.10.10.10">
    <property type="entry name" value="Winged helix-like DNA-binding domain superfamily/Winged helix DNA-binding domain"/>
    <property type="match status" value="1"/>
</dbReference>
<dbReference type="AlphaFoldDB" id="A0A6M1SKH7"/>
<name>A0A6M1SKH7_9HYPH</name>
<dbReference type="PANTHER" id="PTHR18964">
    <property type="entry name" value="ROK (REPRESSOR, ORF, KINASE) FAMILY"/>
    <property type="match status" value="1"/>
</dbReference>
<gene>
    <name evidence="3" type="ORF">G5575_04135</name>
</gene>
<dbReference type="SUPFAM" id="SSF53067">
    <property type="entry name" value="Actin-like ATPase domain"/>
    <property type="match status" value="1"/>
</dbReference>
<dbReference type="InterPro" id="IPR043129">
    <property type="entry name" value="ATPase_NBD"/>
</dbReference>
<dbReference type="InterPro" id="IPR036388">
    <property type="entry name" value="WH-like_DNA-bd_sf"/>
</dbReference>
<proteinExistence type="inferred from homology"/>
<comment type="similarity">
    <text evidence="1">Belongs to the ROK (NagC/XylR) family.</text>
</comment>
<dbReference type="InterPro" id="IPR036390">
    <property type="entry name" value="WH_DNA-bd_sf"/>
</dbReference>
<keyword evidence="4" id="KW-1185">Reference proteome</keyword>
<evidence type="ECO:0000256" key="1">
    <source>
        <dbReference type="ARBA" id="ARBA00006479"/>
    </source>
</evidence>
<reference evidence="3 4" key="1">
    <citation type="submission" date="2020-02" db="EMBL/GenBank/DDBJ databases">
        <authorList>
            <person name="Khan S.A."/>
            <person name="Jeon C.O."/>
            <person name="Chun B.H."/>
        </authorList>
    </citation>
    <scope>NUCLEOTIDE SEQUENCE [LARGE SCALE GENOMIC DNA]</scope>
    <source>
        <strain evidence="3 4">H239</strain>
    </source>
</reference>
<sequence length="433" mass="45641">MSSSKLREIKVFYAPAPLKTFCRYTPPIDLGLQNMSIFLYYRKRELGVDRSFLRRYHASAIFHRIRIQPDVSQREIIERTGFDKSTVSSIVNEFIEQGLVERRAKVSASGRGRPSEGLIIAPGSGLLVGVEVEANELIFVACGLDGAVLAERVLPFDGQLAGVETVIAHGVDDLVQMAGSEARVLGIGVSLPGLVDMDGALVHVPALGWRNVDILDRLTQACTAPVYVGNDGQATAMAENMFGACVDLENFIYMFSGSGVGGGLFLDGTIYKGAGGLAGELGHIKIVPQGRFCTCGAAGCLSAYLSDSALIEEISRLGQNRPASFEHIIDMAGAGDPIVLNVLDHAGEVLGSAISSLINIFNPPLVLLGGDLATAAPYLSGAVDKALRRLAHPAMYKAGIVKFAEPGVGGPRLSGIALALDGVTHAAGSQILP</sequence>
<dbReference type="PANTHER" id="PTHR18964:SF149">
    <property type="entry name" value="BIFUNCTIONAL UDP-N-ACETYLGLUCOSAMINE 2-EPIMERASE_N-ACETYLMANNOSAMINE KINASE"/>
    <property type="match status" value="1"/>
</dbReference>
<dbReference type="RefSeq" id="WP_164533211.1">
    <property type="nucleotide sequence ID" value="NZ_JAALFG010000001.1"/>
</dbReference>
<dbReference type="Gene3D" id="3.30.420.40">
    <property type="match status" value="2"/>
</dbReference>
<dbReference type="Proteomes" id="UP000474802">
    <property type="component" value="Unassembled WGS sequence"/>
</dbReference>
<evidence type="ECO:0000259" key="2">
    <source>
        <dbReference type="Pfam" id="PF12802"/>
    </source>
</evidence>
<dbReference type="EMBL" id="JAALFG010000001">
    <property type="protein sequence ID" value="NGP16986.1"/>
    <property type="molecule type" value="Genomic_DNA"/>
</dbReference>
<evidence type="ECO:0000313" key="4">
    <source>
        <dbReference type="Proteomes" id="UP000474802"/>
    </source>
</evidence>
<dbReference type="InterPro" id="IPR000600">
    <property type="entry name" value="ROK"/>
</dbReference>
<feature type="domain" description="HTH marR-type" evidence="2">
    <location>
        <begin position="61"/>
        <end position="104"/>
    </location>
</feature>